<dbReference type="AlphaFoldDB" id="A0A850HH33"/>
<evidence type="ECO:0000313" key="4">
    <source>
        <dbReference type="Proteomes" id="UP000528555"/>
    </source>
</evidence>
<name>A0A850HH33_9FIRM</name>
<feature type="transmembrane region" description="Helical" evidence="1">
    <location>
        <begin position="93"/>
        <end position="115"/>
    </location>
</feature>
<evidence type="ECO:0000313" key="2">
    <source>
        <dbReference type="EMBL" id="NSK13394.1"/>
    </source>
</evidence>
<dbReference type="InterPro" id="IPR024529">
    <property type="entry name" value="ECF_trnsprt_substrate-spec"/>
</dbReference>
<reference evidence="4 5" key="1">
    <citation type="journal article" date="2020" name="Cell Host Microbe">
        <title>Functional and Genomic Variation between Human-Derived Isolates of Lachnospiraceae Reveals Inter- and Intra-Species Diversity.</title>
        <authorList>
            <person name="Sorbara M.T."/>
            <person name="Littmann E.R."/>
            <person name="Fontana E."/>
            <person name="Moody T.U."/>
            <person name="Kohout C.E."/>
            <person name="Gjonbalaj M."/>
            <person name="Eaton V."/>
            <person name="Seok R."/>
            <person name="Leiner I.M."/>
            <person name="Pamer E.G."/>
        </authorList>
    </citation>
    <scope>NUCLEOTIDE SEQUENCE [LARGE SCALE GENOMIC DNA]</scope>
    <source>
        <strain evidence="3 4">MSK.17.11</strain>
        <strain evidence="2 5">MSK.17.38</strain>
    </source>
</reference>
<dbReference type="Proteomes" id="UP000528555">
    <property type="component" value="Unassembled WGS sequence"/>
</dbReference>
<evidence type="ECO:0000256" key="1">
    <source>
        <dbReference type="SAM" id="Phobius"/>
    </source>
</evidence>
<evidence type="ECO:0000313" key="3">
    <source>
        <dbReference type="EMBL" id="NVH57477.1"/>
    </source>
</evidence>
<keyword evidence="1" id="KW-1133">Transmembrane helix</keyword>
<dbReference type="Gene3D" id="1.10.1760.20">
    <property type="match status" value="1"/>
</dbReference>
<dbReference type="Proteomes" id="UP000701680">
    <property type="component" value="Unassembled WGS sequence"/>
</dbReference>
<keyword evidence="1" id="KW-0472">Membrane</keyword>
<gene>
    <name evidence="3" type="ORF">G5A66_02190</name>
    <name evidence="2" type="ORF">G5A75_00620</name>
</gene>
<dbReference type="GO" id="GO:0022857">
    <property type="term" value="F:transmembrane transporter activity"/>
    <property type="evidence" value="ECO:0007669"/>
    <property type="project" value="InterPro"/>
</dbReference>
<sequence length="222" mass="25009">MDCLRYMFRIPLLHIDSVYTCLCVALRTTAKEVFFMKKLRTQFTDSFQELRSMKTMVAASMLLAITVVLGFYRLQLTDFLRLGFDFLPKELTAMLFGPGVGCVVAALADIISFIIKPVGAFFPGLTISAMLASVIYGMLLYRKPLSLKRIIMANTTVTILINLFLNTYWMTILYGDTYAALFPARAVKQLIMLPIEIVLYYSVAKILSRARVFSEVGSTARS</sequence>
<dbReference type="NCBIfam" id="TIGR04518">
    <property type="entry name" value="ECF_S_folT_fam"/>
    <property type="match status" value="1"/>
</dbReference>
<keyword evidence="1" id="KW-0812">Transmembrane</keyword>
<dbReference type="Pfam" id="PF12822">
    <property type="entry name" value="ECF_trnsprt"/>
    <property type="match status" value="1"/>
</dbReference>
<evidence type="ECO:0000313" key="5">
    <source>
        <dbReference type="Proteomes" id="UP000701680"/>
    </source>
</evidence>
<dbReference type="EMBL" id="JAAITX010000001">
    <property type="protein sequence ID" value="NVH57477.1"/>
    <property type="molecule type" value="Genomic_DNA"/>
</dbReference>
<reference evidence="3" key="2">
    <citation type="submission" date="2020-02" db="EMBL/GenBank/DDBJ databases">
        <authorList>
            <person name="Littmann E."/>
            <person name="Sorbara M."/>
        </authorList>
    </citation>
    <scope>NUCLEOTIDE SEQUENCE</scope>
    <source>
        <strain evidence="3">MSK.17.11</strain>
        <strain evidence="2">MSK.17.38</strain>
    </source>
</reference>
<feature type="transmembrane region" description="Helical" evidence="1">
    <location>
        <begin position="153"/>
        <end position="174"/>
    </location>
</feature>
<keyword evidence="4" id="KW-1185">Reference proteome</keyword>
<comment type="caution">
    <text evidence="3">The sequence shown here is derived from an EMBL/GenBank/DDBJ whole genome shotgun (WGS) entry which is preliminary data.</text>
</comment>
<protein>
    <submittedName>
        <fullName evidence="3">Folate family ECF transporter S component</fullName>
    </submittedName>
</protein>
<proteinExistence type="predicted"/>
<dbReference type="EMBL" id="JAAIUO010000001">
    <property type="protein sequence ID" value="NSK13394.1"/>
    <property type="molecule type" value="Genomic_DNA"/>
</dbReference>
<accession>A0A850HH33</accession>
<organism evidence="3 4">
    <name type="scientific">Dorea phocaeensis</name>
    <dbReference type="NCBI Taxonomy" id="2040291"/>
    <lineage>
        <taxon>Bacteria</taxon>
        <taxon>Bacillati</taxon>
        <taxon>Bacillota</taxon>
        <taxon>Clostridia</taxon>
        <taxon>Lachnospirales</taxon>
        <taxon>Lachnospiraceae</taxon>
        <taxon>Dorea</taxon>
    </lineage>
</organism>
<feature type="transmembrane region" description="Helical" evidence="1">
    <location>
        <begin position="121"/>
        <end position="141"/>
    </location>
</feature>
<dbReference type="InterPro" id="IPR030949">
    <property type="entry name" value="ECF_S_folate_fam"/>
</dbReference>
<feature type="transmembrane region" description="Helical" evidence="1">
    <location>
        <begin position="50"/>
        <end position="72"/>
    </location>
</feature>